<sequence>MLKFLKNGAKIPQRIAIIMDGNRRYAQERLHADKHEGHKHGLQKLIDTMEWCLELGMKEVGVYALAINNLKRSKKELDTLFDLIKSSFQRFAKQREFFEKNGVKVNICGRLEMLPKDVQEPLFDVMEETKDNTNCTLHIYVCYSSTQEFIDGVYECKEEFKAKGTEYTQDLLDSKMYAPGFEPDILIRTSNENRLSNFFLFQSKNCQISYCKNYWPDFSLWDMLKIILEYQNKQEE</sequence>
<dbReference type="EMBL" id="CAMPGE010021301">
    <property type="protein sequence ID" value="CAI2379454.1"/>
    <property type="molecule type" value="Genomic_DNA"/>
</dbReference>
<dbReference type="InterPro" id="IPR036424">
    <property type="entry name" value="UPP_synth-like_sf"/>
</dbReference>
<proteinExistence type="inferred from homology"/>
<keyword evidence="2 3" id="KW-0808">Transferase</keyword>
<dbReference type="Gene3D" id="3.40.1180.10">
    <property type="entry name" value="Decaprenyl diphosphate synthase-like"/>
    <property type="match status" value="1"/>
</dbReference>
<evidence type="ECO:0000313" key="5">
    <source>
        <dbReference type="Proteomes" id="UP001295684"/>
    </source>
</evidence>
<evidence type="ECO:0000256" key="1">
    <source>
        <dbReference type="ARBA" id="ARBA00005432"/>
    </source>
</evidence>
<dbReference type="GO" id="GO:0045547">
    <property type="term" value="F:ditrans,polycis-polyprenyl diphosphate synthase [(2E,6E)-farnesyl diphosphate specific] activity"/>
    <property type="evidence" value="ECO:0007669"/>
    <property type="project" value="TreeGrafter"/>
</dbReference>
<evidence type="ECO:0000256" key="2">
    <source>
        <dbReference type="ARBA" id="ARBA00022679"/>
    </source>
</evidence>
<dbReference type="CDD" id="cd00475">
    <property type="entry name" value="Cis_IPPS"/>
    <property type="match status" value="1"/>
</dbReference>
<dbReference type="GO" id="GO:0016094">
    <property type="term" value="P:polyprenol biosynthetic process"/>
    <property type="evidence" value="ECO:0007669"/>
    <property type="project" value="TreeGrafter"/>
</dbReference>
<keyword evidence="5" id="KW-1185">Reference proteome</keyword>
<dbReference type="GO" id="GO:0005783">
    <property type="term" value="C:endoplasmic reticulum"/>
    <property type="evidence" value="ECO:0007669"/>
    <property type="project" value="TreeGrafter"/>
</dbReference>
<dbReference type="PANTHER" id="PTHR10291">
    <property type="entry name" value="DEHYDRODOLICHYL DIPHOSPHATE SYNTHASE FAMILY MEMBER"/>
    <property type="match status" value="1"/>
</dbReference>
<reference evidence="4" key="1">
    <citation type="submission" date="2023-07" db="EMBL/GenBank/DDBJ databases">
        <authorList>
            <consortium name="AG Swart"/>
            <person name="Singh M."/>
            <person name="Singh A."/>
            <person name="Seah K."/>
            <person name="Emmerich C."/>
        </authorList>
    </citation>
    <scope>NUCLEOTIDE SEQUENCE</scope>
    <source>
        <strain evidence="4">DP1</strain>
    </source>
</reference>
<name>A0AAD1XV31_EUPCR</name>
<protein>
    <recommendedName>
        <fullName evidence="3">Alkyl transferase</fullName>
        <ecNumber evidence="3">2.5.1.-</ecNumber>
    </recommendedName>
</protein>
<dbReference type="InterPro" id="IPR001441">
    <property type="entry name" value="UPP_synth-like"/>
</dbReference>
<comment type="caution">
    <text evidence="4">The sequence shown here is derived from an EMBL/GenBank/DDBJ whole genome shotgun (WGS) entry which is preliminary data.</text>
</comment>
<dbReference type="NCBIfam" id="TIGR00055">
    <property type="entry name" value="uppS"/>
    <property type="match status" value="1"/>
</dbReference>
<accession>A0AAD1XV31</accession>
<comment type="similarity">
    <text evidence="1 3">Belongs to the UPP synthase family.</text>
</comment>
<dbReference type="Proteomes" id="UP001295684">
    <property type="component" value="Unassembled WGS sequence"/>
</dbReference>
<dbReference type="SUPFAM" id="SSF64005">
    <property type="entry name" value="Undecaprenyl diphosphate synthase"/>
    <property type="match status" value="1"/>
</dbReference>
<dbReference type="PANTHER" id="PTHR10291:SF43">
    <property type="entry name" value="DEHYDRODOLICHYL DIPHOSPHATE SYNTHASE COMPLEX SUBUNIT DHDDS"/>
    <property type="match status" value="1"/>
</dbReference>
<evidence type="ECO:0000256" key="3">
    <source>
        <dbReference type="RuleBase" id="RU363018"/>
    </source>
</evidence>
<dbReference type="EC" id="2.5.1.-" evidence="3"/>
<dbReference type="AlphaFoldDB" id="A0AAD1XV31"/>
<organism evidence="4 5">
    <name type="scientific">Euplotes crassus</name>
    <dbReference type="NCBI Taxonomy" id="5936"/>
    <lineage>
        <taxon>Eukaryota</taxon>
        <taxon>Sar</taxon>
        <taxon>Alveolata</taxon>
        <taxon>Ciliophora</taxon>
        <taxon>Intramacronucleata</taxon>
        <taxon>Spirotrichea</taxon>
        <taxon>Hypotrichia</taxon>
        <taxon>Euplotida</taxon>
        <taxon>Euplotidae</taxon>
        <taxon>Moneuplotes</taxon>
    </lineage>
</organism>
<gene>
    <name evidence="4" type="ORF">ECRASSUSDP1_LOCUS20864</name>
</gene>
<dbReference type="Pfam" id="PF01255">
    <property type="entry name" value="Prenyltransf"/>
    <property type="match status" value="1"/>
</dbReference>
<evidence type="ECO:0000313" key="4">
    <source>
        <dbReference type="EMBL" id="CAI2379454.1"/>
    </source>
</evidence>